<dbReference type="PANTHER" id="PTHR34596">
    <property type="entry name" value="CHITOPORIN"/>
    <property type="match status" value="1"/>
</dbReference>
<dbReference type="AlphaFoldDB" id="A0A367LVF4"/>
<organism evidence="4 5">
    <name type="scientific">Pseudomonas aeruginosa</name>
    <dbReference type="NCBI Taxonomy" id="287"/>
    <lineage>
        <taxon>Bacteria</taxon>
        <taxon>Pseudomonadati</taxon>
        <taxon>Pseudomonadota</taxon>
        <taxon>Gammaproteobacteria</taxon>
        <taxon>Pseudomonadales</taxon>
        <taxon>Pseudomonadaceae</taxon>
        <taxon>Pseudomonas</taxon>
    </lineage>
</organism>
<dbReference type="Pfam" id="PF03573">
    <property type="entry name" value="OprD"/>
    <property type="match status" value="1"/>
</dbReference>
<dbReference type="InterPro" id="IPR005318">
    <property type="entry name" value="OM_porin_bac"/>
</dbReference>
<gene>
    <name evidence="4" type="ORF">DT376_41285</name>
</gene>
<dbReference type="Proteomes" id="UP000253594">
    <property type="component" value="Unassembled WGS sequence"/>
</dbReference>
<keyword evidence="3" id="KW-0732">Signal</keyword>
<evidence type="ECO:0000256" key="3">
    <source>
        <dbReference type="ARBA" id="ARBA00022729"/>
    </source>
</evidence>
<comment type="similarity">
    <text evidence="1">Belongs to the outer membrane porin (Opr) (TC 1.B.25) family.</text>
</comment>
<comment type="caution">
    <text evidence="4">The sequence shown here is derived from an EMBL/GenBank/DDBJ whole genome shotgun (WGS) entry which is preliminary data.</text>
</comment>
<evidence type="ECO:0000256" key="1">
    <source>
        <dbReference type="ARBA" id="ARBA00009075"/>
    </source>
</evidence>
<dbReference type="GO" id="GO:0016020">
    <property type="term" value="C:membrane"/>
    <property type="evidence" value="ECO:0007669"/>
    <property type="project" value="InterPro"/>
</dbReference>
<evidence type="ECO:0000313" key="5">
    <source>
        <dbReference type="Proteomes" id="UP000253594"/>
    </source>
</evidence>
<dbReference type="EMBL" id="QORE01003335">
    <property type="protein sequence ID" value="RCI69187.1"/>
    <property type="molecule type" value="Genomic_DNA"/>
</dbReference>
<feature type="non-terminal residue" evidence="4">
    <location>
        <position position="1"/>
    </location>
</feature>
<sequence>YVIQSGPLKSVALKWRNITYRSRYGADLDENRFIVNYTLKLW</sequence>
<proteinExistence type="inferred from homology"/>
<protein>
    <submittedName>
        <fullName evidence="4">Outer membrane porin, OprD family</fullName>
    </submittedName>
</protein>
<keyword evidence="2" id="KW-0813">Transport</keyword>
<evidence type="ECO:0000256" key="2">
    <source>
        <dbReference type="ARBA" id="ARBA00022448"/>
    </source>
</evidence>
<name>A0A367LVF4_PSEAI</name>
<dbReference type="PANTHER" id="PTHR34596:SF2">
    <property type="entry name" value="CHITOPORIN"/>
    <property type="match status" value="1"/>
</dbReference>
<dbReference type="InterPro" id="IPR023614">
    <property type="entry name" value="Porin_dom_sf"/>
</dbReference>
<dbReference type="RefSeq" id="WP_171891732.1">
    <property type="nucleotide sequence ID" value="NZ_SWGG01000297.1"/>
</dbReference>
<evidence type="ECO:0000313" key="4">
    <source>
        <dbReference type="EMBL" id="RCI69187.1"/>
    </source>
</evidence>
<dbReference type="GO" id="GO:0015288">
    <property type="term" value="F:porin activity"/>
    <property type="evidence" value="ECO:0007669"/>
    <property type="project" value="TreeGrafter"/>
</dbReference>
<reference evidence="4 5" key="1">
    <citation type="submission" date="2018-07" db="EMBL/GenBank/DDBJ databases">
        <title>Mechanisms of high-level aminoglycoside resistance among Gram-negative pathogens in Brazil.</title>
        <authorList>
            <person name="Ballaben A.S."/>
            <person name="Darini A.L.C."/>
            <person name="Doi Y."/>
        </authorList>
    </citation>
    <scope>NUCLEOTIDE SEQUENCE [LARGE SCALE GENOMIC DNA]</scope>
    <source>
        <strain evidence="4 5">B2-305</strain>
    </source>
</reference>
<accession>A0A367LVF4</accession>
<dbReference type="Gene3D" id="2.40.160.10">
    <property type="entry name" value="Porin"/>
    <property type="match status" value="1"/>
</dbReference>